<evidence type="ECO:0000256" key="9">
    <source>
        <dbReference type="SAM" id="SignalP"/>
    </source>
</evidence>
<evidence type="ECO:0000256" key="7">
    <source>
        <dbReference type="PROSITE-ProRule" id="PRU01373"/>
    </source>
</evidence>
<feature type="active site" description="Nucleophile" evidence="7">
    <location>
        <position position="335"/>
    </location>
</feature>
<dbReference type="EMBL" id="JBBJUP010000017">
    <property type="protein sequence ID" value="MEJ8281152.1"/>
    <property type="molecule type" value="Genomic_DNA"/>
</dbReference>
<keyword evidence="6 7" id="KW-0961">Cell wall biogenesis/degradation</keyword>
<evidence type="ECO:0000256" key="5">
    <source>
        <dbReference type="ARBA" id="ARBA00023315"/>
    </source>
</evidence>
<comment type="caution">
    <text evidence="11">The sequence shown here is derived from an EMBL/GenBank/DDBJ whole genome shotgun (WGS) entry which is preliminary data.</text>
</comment>
<evidence type="ECO:0000256" key="8">
    <source>
        <dbReference type="SAM" id="MobiDB-lite"/>
    </source>
</evidence>
<organism evidence="11 12">
    <name type="scientific">Pseudonocardia spirodelae</name>
    <dbReference type="NCBI Taxonomy" id="3133431"/>
    <lineage>
        <taxon>Bacteria</taxon>
        <taxon>Bacillati</taxon>
        <taxon>Actinomycetota</taxon>
        <taxon>Actinomycetes</taxon>
        <taxon>Pseudonocardiales</taxon>
        <taxon>Pseudonocardiaceae</taxon>
        <taxon>Pseudonocardia</taxon>
    </lineage>
</organism>
<evidence type="ECO:0000256" key="6">
    <source>
        <dbReference type="ARBA" id="ARBA00023316"/>
    </source>
</evidence>
<dbReference type="Pfam" id="PF17964">
    <property type="entry name" value="Big_10"/>
    <property type="match status" value="1"/>
</dbReference>
<dbReference type="RefSeq" id="WP_340293087.1">
    <property type="nucleotide sequence ID" value="NZ_JBBJUP010000017.1"/>
</dbReference>
<dbReference type="InterPro" id="IPR038063">
    <property type="entry name" value="Transpep_catalytic_dom"/>
</dbReference>
<name>A0ABU8TB13_9PSEU</name>
<dbReference type="Gene3D" id="2.60.40.3780">
    <property type="match status" value="1"/>
</dbReference>
<dbReference type="InterPro" id="IPR005490">
    <property type="entry name" value="LD_TPept_cat_dom"/>
</dbReference>
<dbReference type="Gene3D" id="2.40.440.10">
    <property type="entry name" value="L,D-transpeptidase catalytic domain-like"/>
    <property type="match status" value="1"/>
</dbReference>
<evidence type="ECO:0000256" key="4">
    <source>
        <dbReference type="ARBA" id="ARBA00022984"/>
    </source>
</evidence>
<feature type="active site" description="Proton donor/acceptor" evidence="7">
    <location>
        <position position="317"/>
    </location>
</feature>
<keyword evidence="12" id="KW-1185">Reference proteome</keyword>
<keyword evidence="2" id="KW-0808">Transferase</keyword>
<dbReference type="CDD" id="cd13432">
    <property type="entry name" value="LDT_IgD_like_2"/>
    <property type="match status" value="1"/>
</dbReference>
<dbReference type="Pfam" id="PF03734">
    <property type="entry name" value="YkuD"/>
    <property type="match status" value="1"/>
</dbReference>
<accession>A0ABU8TB13</accession>
<dbReference type="Proteomes" id="UP001364211">
    <property type="component" value="Unassembled WGS sequence"/>
</dbReference>
<comment type="pathway">
    <text evidence="1 7">Cell wall biogenesis; peptidoglycan biosynthesis.</text>
</comment>
<evidence type="ECO:0000259" key="10">
    <source>
        <dbReference type="PROSITE" id="PS52029"/>
    </source>
</evidence>
<keyword evidence="3 7" id="KW-0133">Cell shape</keyword>
<dbReference type="Gene3D" id="2.60.40.3710">
    <property type="match status" value="1"/>
</dbReference>
<gene>
    <name evidence="11" type="ORF">WJX68_19585</name>
</gene>
<dbReference type="PANTHER" id="PTHR30582:SF2">
    <property type="entry name" value="L,D-TRANSPEPTIDASE YCIB-RELATED"/>
    <property type="match status" value="1"/>
</dbReference>
<keyword evidence="9" id="KW-0732">Signal</keyword>
<proteinExistence type="predicted"/>
<evidence type="ECO:0000313" key="11">
    <source>
        <dbReference type="EMBL" id="MEJ8281152.1"/>
    </source>
</evidence>
<reference evidence="11 12" key="1">
    <citation type="submission" date="2024-03" db="EMBL/GenBank/DDBJ databases">
        <title>Draft genome sequence of Pseudonocardia sp. DW16-2.</title>
        <authorList>
            <person name="Duangmal K."/>
        </authorList>
    </citation>
    <scope>NUCLEOTIDE SEQUENCE [LARGE SCALE GENOMIC DNA]</scope>
    <source>
        <strain evidence="11 12">DW16-2</strain>
    </source>
</reference>
<feature type="signal peptide" evidence="9">
    <location>
        <begin position="1"/>
        <end position="24"/>
    </location>
</feature>
<evidence type="ECO:0000256" key="1">
    <source>
        <dbReference type="ARBA" id="ARBA00004752"/>
    </source>
</evidence>
<feature type="region of interest" description="Disordered" evidence="8">
    <location>
        <begin position="68"/>
        <end position="89"/>
    </location>
</feature>
<evidence type="ECO:0000313" key="12">
    <source>
        <dbReference type="Proteomes" id="UP001364211"/>
    </source>
</evidence>
<dbReference type="PROSITE" id="PS52029">
    <property type="entry name" value="LD_TPASE"/>
    <property type="match status" value="1"/>
</dbReference>
<dbReference type="SUPFAM" id="SSF141523">
    <property type="entry name" value="L,D-transpeptidase catalytic domain-like"/>
    <property type="match status" value="1"/>
</dbReference>
<dbReference type="PANTHER" id="PTHR30582">
    <property type="entry name" value="L,D-TRANSPEPTIDASE"/>
    <property type="match status" value="1"/>
</dbReference>
<protein>
    <submittedName>
        <fullName evidence="11">Ig-like domain-containing protein</fullName>
    </submittedName>
</protein>
<keyword evidence="5" id="KW-0012">Acyltransferase</keyword>
<dbReference type="InterPro" id="IPR050979">
    <property type="entry name" value="LD-transpeptidase"/>
</dbReference>
<keyword evidence="4 7" id="KW-0573">Peptidoglycan synthesis</keyword>
<feature type="chain" id="PRO_5047024583" evidence="9">
    <location>
        <begin position="25"/>
        <end position="389"/>
    </location>
</feature>
<feature type="domain" description="L,D-TPase catalytic" evidence="10">
    <location>
        <begin position="239"/>
        <end position="359"/>
    </location>
</feature>
<evidence type="ECO:0000256" key="3">
    <source>
        <dbReference type="ARBA" id="ARBA00022960"/>
    </source>
</evidence>
<evidence type="ECO:0000256" key="2">
    <source>
        <dbReference type="ARBA" id="ARBA00022679"/>
    </source>
</evidence>
<sequence length="389" mass="40738">MRRVLIVVVALVAALGVAGAVALAASPGDTGPAAAPAPVGPQVSYQPAASATAANPSQPVSVRAAGGTLDGVSLTGPDGDAVDGTLSPDRTTWTSTGDLDFATTYTWHGRALGPAGTATPLQGTVATLTPAHTVRGTLNIGDGRTVGIAAPIEIQFDRHVDDRAAVEKVLKVTTSTDVLGAWGWLPDENGGSRVHWRPKAYWPAGTKVTVDAPLEGVDYGGGSYGAEDLTTSFAIGRAQIVKADARSFRMVVIRDGKQIADYPASYGLAGDPNRNTRSGIHVVTEKFTDKRMVSQQYGYDVVEKWAVRMSNNGEFIHANPVSAAAQGTANVTHGCVNLSVDNAKAYYDSVLYGDPVEVTGTPVQLSARDGDLWDWTLSWDRWKALSALP</sequence>
<dbReference type="InterPro" id="IPR041280">
    <property type="entry name" value="Big_10"/>
</dbReference>
<dbReference type="CDD" id="cd16913">
    <property type="entry name" value="YkuD_like"/>
    <property type="match status" value="1"/>
</dbReference>